<dbReference type="Pfam" id="PF06439">
    <property type="entry name" value="3keto-disac_hyd"/>
    <property type="match status" value="1"/>
</dbReference>
<evidence type="ECO:0000259" key="2">
    <source>
        <dbReference type="Pfam" id="PF06439"/>
    </source>
</evidence>
<accession>A0A4V2X8Q9</accession>
<dbReference type="OrthoDB" id="9787527at2"/>
<evidence type="ECO:0000256" key="1">
    <source>
        <dbReference type="SAM" id="SignalP"/>
    </source>
</evidence>
<dbReference type="AlphaFoldDB" id="A0A4V2X8Q9"/>
<feature type="chain" id="PRO_5020363118" evidence="1">
    <location>
        <begin position="25"/>
        <end position="303"/>
    </location>
</feature>
<dbReference type="EMBL" id="SMJU01000016">
    <property type="protein sequence ID" value="TDB60815.1"/>
    <property type="molecule type" value="Genomic_DNA"/>
</dbReference>
<evidence type="ECO:0000313" key="3">
    <source>
        <dbReference type="EMBL" id="TDB60815.1"/>
    </source>
</evidence>
<dbReference type="Proteomes" id="UP000295706">
    <property type="component" value="Unassembled WGS sequence"/>
</dbReference>
<proteinExistence type="predicted"/>
<dbReference type="InterPro" id="IPR010496">
    <property type="entry name" value="AL/BT2_dom"/>
</dbReference>
<name>A0A4V2X8Q9_9BACT</name>
<keyword evidence="4" id="KW-1185">Reference proteome</keyword>
<dbReference type="GO" id="GO:0016787">
    <property type="term" value="F:hydrolase activity"/>
    <property type="evidence" value="ECO:0007669"/>
    <property type="project" value="InterPro"/>
</dbReference>
<keyword evidence="1" id="KW-0732">Signal</keyword>
<sequence>MSGFFSKAASLIFLVLLLIPVAQAQRSQPQDSDWISLFNGKDLTGWDIKIAGHALNDNYQNTFVAEDGMIRVKYDGYKTFDGKYGHIYYKQPFSYYRLRFQYRFLGDQVPGGDSWNVRNSGIMLHSEPAWNLGKDQTFPVSLEMQFLGGLGSGERATGNLCTPGTIVDINGKLANEHCINSTSKTYHGDQWVKGELIVYADSVIHQLIEGDTVLTYTNARIGGGFVSPSHDFKMGKFTKESAESWMKLDNTPLKEGYIALQSESHAIDFKDIELLPLKGCMDPKASNFKSYYQINDKGACTYK</sequence>
<comment type="caution">
    <text evidence="3">The sequence shown here is derived from an EMBL/GenBank/DDBJ whole genome shotgun (WGS) entry which is preliminary data.</text>
</comment>
<organism evidence="3 4">
    <name type="scientific">Arundinibacter roseus</name>
    <dbReference type="NCBI Taxonomy" id="2070510"/>
    <lineage>
        <taxon>Bacteria</taxon>
        <taxon>Pseudomonadati</taxon>
        <taxon>Bacteroidota</taxon>
        <taxon>Cytophagia</taxon>
        <taxon>Cytophagales</taxon>
        <taxon>Spirosomataceae</taxon>
        <taxon>Arundinibacter</taxon>
    </lineage>
</organism>
<feature type="domain" description="3-keto-alpha-glucoside-1,2-lyase/3-keto-2-hydroxy-glucal hydratase" evidence="2">
    <location>
        <begin position="33"/>
        <end position="274"/>
    </location>
</feature>
<protein>
    <submittedName>
        <fullName evidence="3">DUF1080 domain-containing protein</fullName>
    </submittedName>
</protein>
<feature type="signal peptide" evidence="1">
    <location>
        <begin position="1"/>
        <end position="24"/>
    </location>
</feature>
<gene>
    <name evidence="3" type="ORF">EZE20_20430</name>
</gene>
<dbReference type="RefSeq" id="WP_132121216.1">
    <property type="nucleotide sequence ID" value="NZ_SMJU01000016.1"/>
</dbReference>
<reference evidence="3 4" key="1">
    <citation type="submission" date="2019-02" db="EMBL/GenBank/DDBJ databases">
        <title>Arundinibacter roseus gen. nov., sp. nov., a new member of the family Cytophagaceae.</title>
        <authorList>
            <person name="Szuroczki S."/>
            <person name="Khayer B."/>
            <person name="Sproer C."/>
            <person name="Toumi M."/>
            <person name="Szabo A."/>
            <person name="Felfoldi T."/>
            <person name="Schumann P."/>
            <person name="Toth E."/>
        </authorList>
    </citation>
    <scope>NUCLEOTIDE SEQUENCE [LARGE SCALE GENOMIC DNA]</scope>
    <source>
        <strain evidence="3 4">DMA-k-7a</strain>
    </source>
</reference>
<dbReference type="Gene3D" id="2.60.120.560">
    <property type="entry name" value="Exo-inulinase, domain 1"/>
    <property type="match status" value="1"/>
</dbReference>
<evidence type="ECO:0000313" key="4">
    <source>
        <dbReference type="Proteomes" id="UP000295706"/>
    </source>
</evidence>